<dbReference type="PANTHER" id="PTHR45138">
    <property type="entry name" value="REGULATORY COMPONENTS OF SENSORY TRANSDUCTION SYSTEM"/>
    <property type="match status" value="1"/>
</dbReference>
<dbReference type="Gene3D" id="3.30.70.270">
    <property type="match status" value="1"/>
</dbReference>
<proteinExistence type="predicted"/>
<dbReference type="AlphaFoldDB" id="A0A1R1ML59"/>
<dbReference type="GO" id="GO:0052621">
    <property type="term" value="F:diguanylate cyclase activity"/>
    <property type="evidence" value="ECO:0007669"/>
    <property type="project" value="UniProtKB-EC"/>
</dbReference>
<gene>
    <name evidence="4" type="ORF">BLW93_04445</name>
</gene>
<dbReference type="RefSeq" id="WP_076712904.1">
    <property type="nucleotide sequence ID" value="NZ_MOEN01000013.1"/>
</dbReference>
<dbReference type="InterPro" id="IPR043128">
    <property type="entry name" value="Rev_trsase/Diguanyl_cyclase"/>
</dbReference>
<evidence type="ECO:0000313" key="5">
    <source>
        <dbReference type="Proteomes" id="UP000187408"/>
    </source>
</evidence>
<dbReference type="Pfam" id="PF00990">
    <property type="entry name" value="GGDEF"/>
    <property type="match status" value="1"/>
</dbReference>
<evidence type="ECO:0000259" key="3">
    <source>
        <dbReference type="PROSITE" id="PS50887"/>
    </source>
</evidence>
<feature type="domain" description="GGDEF" evidence="3">
    <location>
        <begin position="277"/>
        <end position="406"/>
    </location>
</feature>
<evidence type="ECO:0000256" key="2">
    <source>
        <dbReference type="ARBA" id="ARBA00034247"/>
    </source>
</evidence>
<dbReference type="Proteomes" id="UP000187408">
    <property type="component" value="Unassembled WGS sequence"/>
</dbReference>
<dbReference type="EMBL" id="MOEN01000013">
    <property type="protein sequence ID" value="OMH40548.1"/>
    <property type="molecule type" value="Genomic_DNA"/>
</dbReference>
<dbReference type="EC" id="2.7.7.65" evidence="1"/>
<dbReference type="PANTHER" id="PTHR45138:SF9">
    <property type="entry name" value="DIGUANYLATE CYCLASE DGCM-RELATED"/>
    <property type="match status" value="1"/>
</dbReference>
<accession>A0A1R1ML59</accession>
<dbReference type="OrthoDB" id="10822at2"/>
<dbReference type="NCBIfam" id="TIGR00254">
    <property type="entry name" value="GGDEF"/>
    <property type="match status" value="1"/>
</dbReference>
<dbReference type="SUPFAM" id="SSF55073">
    <property type="entry name" value="Nucleotide cyclase"/>
    <property type="match status" value="1"/>
</dbReference>
<dbReference type="Pfam" id="PF10114">
    <property type="entry name" value="PocR"/>
    <property type="match status" value="1"/>
</dbReference>
<evidence type="ECO:0000313" key="4">
    <source>
        <dbReference type="EMBL" id="OMH40548.1"/>
    </source>
</evidence>
<protein>
    <recommendedName>
        <fullName evidence="1">diguanylate cyclase</fullName>
        <ecNumber evidence="1">2.7.7.65</ecNumber>
    </recommendedName>
</protein>
<dbReference type="SMART" id="SM00267">
    <property type="entry name" value="GGDEF"/>
    <property type="match status" value="1"/>
</dbReference>
<name>A0A1R1ML59_9BACT</name>
<dbReference type="STRING" id="1914305.BLW93_04445"/>
<comment type="caution">
    <text evidence="4">The sequence shown here is derived from an EMBL/GenBank/DDBJ whole genome shotgun (WGS) entry which is preliminary data.</text>
</comment>
<dbReference type="InterPro" id="IPR000160">
    <property type="entry name" value="GGDEF_dom"/>
</dbReference>
<dbReference type="CDD" id="cd01949">
    <property type="entry name" value="GGDEF"/>
    <property type="match status" value="1"/>
</dbReference>
<reference evidence="4 5" key="1">
    <citation type="submission" date="2016-10" db="EMBL/GenBank/DDBJ databases">
        <title>Genome sequence of a sulfur-reducing bacterium Desulfurobacterium indicum K6013.</title>
        <authorList>
            <person name="Cao J."/>
            <person name="Shao Z."/>
            <person name="Alain K."/>
            <person name="Jebbar M."/>
        </authorList>
    </citation>
    <scope>NUCLEOTIDE SEQUENCE [LARGE SCALE GENOMIC DNA]</scope>
    <source>
        <strain evidence="4 5">K6013</strain>
    </source>
</reference>
<dbReference type="InterPro" id="IPR018771">
    <property type="entry name" value="PocR_dom"/>
</dbReference>
<comment type="catalytic activity">
    <reaction evidence="2">
        <text>2 GTP = 3',3'-c-di-GMP + 2 diphosphate</text>
        <dbReference type="Rhea" id="RHEA:24898"/>
        <dbReference type="ChEBI" id="CHEBI:33019"/>
        <dbReference type="ChEBI" id="CHEBI:37565"/>
        <dbReference type="ChEBI" id="CHEBI:58805"/>
        <dbReference type="EC" id="2.7.7.65"/>
    </reaction>
</comment>
<organism evidence="4 5">
    <name type="scientific">Desulfurobacterium indicum</name>
    <dbReference type="NCBI Taxonomy" id="1914305"/>
    <lineage>
        <taxon>Bacteria</taxon>
        <taxon>Pseudomonadati</taxon>
        <taxon>Aquificota</taxon>
        <taxon>Aquificia</taxon>
        <taxon>Desulfurobacteriales</taxon>
        <taxon>Desulfurobacteriaceae</taxon>
        <taxon>Desulfurobacterium</taxon>
    </lineage>
</organism>
<sequence>MEKKRGIPVSYKEIGYLLEKLILPLGGSCIILDENKKVRYVTRLSPLCNILKKQDEKMCREFLSENFKRAQETKEPFTTKCPIGKLVYVIPIYIDGKFKGIGTGSIGVASFSRRRRRKLIEIARKANIPESKLLKLAEEEFLNKRYLISSNRNIFFREIKDTECVMKALRRFLEVLKIRIAIKKNSPQCCYTYDLMDAIEYLIAGNFSPSPEKFNEKNERDLLLKLVELAKKTCREMLKVTMSESIRWKAYHDSLTGVYNRYVLEEELKKIRELRLVPVAFILVDMDDLKKINDNYGHEMGDKAIYAVAKAVKSAVRRNDVVVRIGGDEFIIVLPGITEREVKEIIERIEENVAKSASIFGLPFNLSVSIGYEILKAYEDPEEAILRADKNMYKCKKCRKNGNGKF</sequence>
<dbReference type="InterPro" id="IPR050469">
    <property type="entry name" value="Diguanylate_Cyclase"/>
</dbReference>
<evidence type="ECO:0000256" key="1">
    <source>
        <dbReference type="ARBA" id="ARBA00012528"/>
    </source>
</evidence>
<keyword evidence="5" id="KW-1185">Reference proteome</keyword>
<dbReference type="PROSITE" id="PS50887">
    <property type="entry name" value="GGDEF"/>
    <property type="match status" value="1"/>
</dbReference>
<dbReference type="InterPro" id="IPR029787">
    <property type="entry name" value="Nucleotide_cyclase"/>
</dbReference>